<name>A0A3B9IHT4_9PROT</name>
<dbReference type="PANTHER" id="PTHR11351:SF3">
    <property type="entry name" value="BLL4393 PROTEIN"/>
    <property type="match status" value="1"/>
</dbReference>
<accession>A0A3B9IHT4</accession>
<dbReference type="Proteomes" id="UP000257706">
    <property type="component" value="Unassembled WGS sequence"/>
</dbReference>
<evidence type="ECO:0000256" key="8">
    <source>
        <dbReference type="ARBA" id="ARBA00023098"/>
    </source>
</evidence>
<dbReference type="PRINTS" id="PR00075">
    <property type="entry name" value="FACDDSATRASE"/>
</dbReference>
<dbReference type="InterPro" id="IPR015876">
    <property type="entry name" value="Acyl-CoA_DS"/>
</dbReference>
<evidence type="ECO:0000256" key="11">
    <source>
        <dbReference type="SAM" id="Phobius"/>
    </source>
</evidence>
<keyword evidence="6" id="KW-0560">Oxidoreductase</keyword>
<dbReference type="CDD" id="cd03505">
    <property type="entry name" value="Delta9-FADS-like"/>
    <property type="match status" value="1"/>
</dbReference>
<comment type="similarity">
    <text evidence="2">Belongs to the fatty acid desaturase type 2 family.</text>
</comment>
<feature type="compositionally biased region" description="Polar residues" evidence="10">
    <location>
        <begin position="1"/>
        <end position="11"/>
    </location>
</feature>
<evidence type="ECO:0000256" key="6">
    <source>
        <dbReference type="ARBA" id="ARBA00023002"/>
    </source>
</evidence>
<sequence length="331" mass="36067">MMSSDTPTSGSVRPKAGSGLDPRLRRAQARDAFAILVLPAIGSLIAIGLAVHDGGVPAAALMILLVSYMATYAGITVGLHRLFAHRAFETTPWLRAVFAVLGCMAAQGPAIYWAANHRVHHIRSDRDGDPHSPRIANGRQLGRWEGFWHAQAGWTFSHRPADVFAVTRDLTRDRLLMWINQRYLWWVALGLILPALAGALAIGGIQGAVLGLLWGGAVRLTLSYHFTNAINSLTHMIGTRPFGGRNTSTNLWPIALPTLGEAWHNNHHAFPTSARFGLAVWEVDIGWWIIRSLEAVGLAWNVRRPLPESISAKRAAAAAGMQVDDDDRVTA</sequence>
<evidence type="ECO:0000256" key="10">
    <source>
        <dbReference type="SAM" id="MobiDB-lite"/>
    </source>
</evidence>
<evidence type="ECO:0000256" key="5">
    <source>
        <dbReference type="ARBA" id="ARBA00022989"/>
    </source>
</evidence>
<evidence type="ECO:0000259" key="12">
    <source>
        <dbReference type="Pfam" id="PF00487"/>
    </source>
</evidence>
<feature type="transmembrane region" description="Helical" evidence="11">
    <location>
        <begin position="58"/>
        <end position="84"/>
    </location>
</feature>
<keyword evidence="3 11" id="KW-0812">Transmembrane</keyword>
<dbReference type="Pfam" id="PF00487">
    <property type="entry name" value="FA_desaturase"/>
    <property type="match status" value="1"/>
</dbReference>
<feature type="domain" description="Fatty acid desaturase" evidence="12">
    <location>
        <begin position="60"/>
        <end position="272"/>
    </location>
</feature>
<keyword evidence="8" id="KW-0443">Lipid metabolism</keyword>
<dbReference type="AlphaFoldDB" id="A0A3B9IHT4"/>
<organism evidence="13 14">
    <name type="scientific">Tistrella mobilis</name>
    <dbReference type="NCBI Taxonomy" id="171437"/>
    <lineage>
        <taxon>Bacteria</taxon>
        <taxon>Pseudomonadati</taxon>
        <taxon>Pseudomonadota</taxon>
        <taxon>Alphaproteobacteria</taxon>
        <taxon>Geminicoccales</taxon>
        <taxon>Geminicoccaceae</taxon>
        <taxon>Tistrella</taxon>
    </lineage>
</organism>
<evidence type="ECO:0000256" key="7">
    <source>
        <dbReference type="ARBA" id="ARBA00023004"/>
    </source>
</evidence>
<dbReference type="GO" id="GO:0016717">
    <property type="term" value="F:oxidoreductase activity, acting on paired donors, with oxidation of a pair of donors resulting in the reduction of molecular oxygen to two molecules of water"/>
    <property type="evidence" value="ECO:0007669"/>
    <property type="project" value="InterPro"/>
</dbReference>
<keyword evidence="5 11" id="KW-1133">Transmembrane helix</keyword>
<evidence type="ECO:0000313" key="13">
    <source>
        <dbReference type="EMBL" id="HAE46857.1"/>
    </source>
</evidence>
<evidence type="ECO:0000256" key="3">
    <source>
        <dbReference type="ARBA" id="ARBA00022692"/>
    </source>
</evidence>
<feature type="transmembrane region" description="Helical" evidence="11">
    <location>
        <begin position="32"/>
        <end position="52"/>
    </location>
</feature>
<comment type="subcellular location">
    <subcellularLocation>
        <location evidence="1">Membrane</location>
        <topology evidence="1">Multi-pass membrane protein</topology>
    </subcellularLocation>
</comment>
<dbReference type="GO" id="GO:0006631">
    <property type="term" value="P:fatty acid metabolic process"/>
    <property type="evidence" value="ECO:0007669"/>
    <property type="project" value="UniProtKB-KW"/>
</dbReference>
<comment type="caution">
    <text evidence="13">The sequence shown here is derived from an EMBL/GenBank/DDBJ whole genome shotgun (WGS) entry which is preliminary data.</text>
</comment>
<protein>
    <submittedName>
        <fullName evidence="13">Fatty-acid desaturase</fullName>
    </submittedName>
</protein>
<keyword evidence="9 11" id="KW-0472">Membrane</keyword>
<evidence type="ECO:0000256" key="4">
    <source>
        <dbReference type="ARBA" id="ARBA00022832"/>
    </source>
</evidence>
<feature type="transmembrane region" description="Helical" evidence="11">
    <location>
        <begin position="183"/>
        <end position="214"/>
    </location>
</feature>
<dbReference type="PANTHER" id="PTHR11351">
    <property type="entry name" value="ACYL-COA DESATURASE"/>
    <property type="match status" value="1"/>
</dbReference>
<evidence type="ECO:0000256" key="9">
    <source>
        <dbReference type="ARBA" id="ARBA00023136"/>
    </source>
</evidence>
<dbReference type="GO" id="GO:0016020">
    <property type="term" value="C:membrane"/>
    <property type="evidence" value="ECO:0007669"/>
    <property type="project" value="UniProtKB-SubCell"/>
</dbReference>
<keyword evidence="4" id="KW-0276">Fatty acid metabolism</keyword>
<evidence type="ECO:0000256" key="1">
    <source>
        <dbReference type="ARBA" id="ARBA00004141"/>
    </source>
</evidence>
<reference evidence="13 14" key="1">
    <citation type="journal article" date="2018" name="Nat. Biotechnol.">
        <title>A standardized bacterial taxonomy based on genome phylogeny substantially revises the tree of life.</title>
        <authorList>
            <person name="Parks D.H."/>
            <person name="Chuvochina M."/>
            <person name="Waite D.W."/>
            <person name="Rinke C."/>
            <person name="Skarshewski A."/>
            <person name="Chaumeil P.A."/>
            <person name="Hugenholtz P."/>
        </authorList>
    </citation>
    <scope>NUCLEOTIDE SEQUENCE [LARGE SCALE GENOMIC DNA]</scope>
    <source>
        <strain evidence="13">UBA8739</strain>
    </source>
</reference>
<gene>
    <name evidence="13" type="ORF">DCK97_05500</name>
</gene>
<evidence type="ECO:0000313" key="14">
    <source>
        <dbReference type="Proteomes" id="UP000257706"/>
    </source>
</evidence>
<proteinExistence type="inferred from homology"/>
<feature type="transmembrane region" description="Helical" evidence="11">
    <location>
        <begin position="96"/>
        <end position="115"/>
    </location>
</feature>
<dbReference type="EMBL" id="DMAI01000089">
    <property type="protein sequence ID" value="HAE46857.1"/>
    <property type="molecule type" value="Genomic_DNA"/>
</dbReference>
<dbReference type="InterPro" id="IPR005804">
    <property type="entry name" value="FA_desaturase_dom"/>
</dbReference>
<keyword evidence="7" id="KW-0408">Iron</keyword>
<evidence type="ECO:0000256" key="2">
    <source>
        <dbReference type="ARBA" id="ARBA00008749"/>
    </source>
</evidence>
<feature type="region of interest" description="Disordered" evidence="10">
    <location>
        <begin position="1"/>
        <end position="20"/>
    </location>
</feature>